<dbReference type="InterPro" id="IPR054640">
    <property type="entry name" value="Sfum_1244-like"/>
</dbReference>
<dbReference type="OrthoDB" id="9777679at2"/>
<accession>A0A656H9Y9</accession>
<feature type="domain" description="DUF6866" evidence="1">
    <location>
        <begin position="7"/>
        <end position="159"/>
    </location>
</feature>
<sequence length="346" mass="39021">MHQHHDLIQAVQRNCHIADARHAGDYTLCVYLLKMREFYRWEQGVGFQQVLTSDDVGDWLTQREAVWDALDEQAFVPLPINGSGEYDPFDNEAINAQLNGHGLVYSAGYGRRCRPLFFLAELEQKIEHDGYTILVAGRELARDVEAPPAMNQGKHVFIRRESLRRLLWEKVEEWRWNGIDSPLGRAIACYDFDADVEAALDVMAAAEADMIVAHEIGEVKAGQVLGDAAWQQMLFALPPSHADIMLRAVRDHLADALYTIPELLARDNPASMHFYFGNLTAMRKKLAPQLLEAYQHWHETGDTQKIAAWAEWGKVHWAEMGSTALSLFQQQGGDALPEIEALMGSG</sequence>
<dbReference type="EMBL" id="JH651384">
    <property type="protein sequence ID" value="EIJ33781.1"/>
    <property type="molecule type" value="Genomic_DNA"/>
</dbReference>
<evidence type="ECO:0000259" key="1">
    <source>
        <dbReference type="Pfam" id="PF21739"/>
    </source>
</evidence>
<keyword evidence="4" id="KW-1185">Reference proteome</keyword>
<dbReference type="Pfam" id="PF21740">
    <property type="entry name" value="DUF6866_C"/>
    <property type="match status" value="1"/>
</dbReference>
<feature type="domain" description="DUF6866" evidence="2">
    <location>
        <begin position="164"/>
        <end position="343"/>
    </location>
</feature>
<gene>
    <name evidence="3" type="ORF">Thini_1163</name>
</gene>
<organism evidence="3 4">
    <name type="scientific">Thiothrix nivea (strain ATCC 35100 / DSM 5205 / JP2)</name>
    <dbReference type="NCBI Taxonomy" id="870187"/>
    <lineage>
        <taxon>Bacteria</taxon>
        <taxon>Pseudomonadati</taxon>
        <taxon>Pseudomonadota</taxon>
        <taxon>Gammaproteobacteria</taxon>
        <taxon>Thiotrichales</taxon>
        <taxon>Thiotrichaceae</taxon>
        <taxon>Thiothrix</taxon>
    </lineage>
</organism>
<dbReference type="AlphaFoldDB" id="A0A656H9Y9"/>
<dbReference type="InterPro" id="IPR049199">
    <property type="entry name" value="DUF6866_N"/>
</dbReference>
<dbReference type="Pfam" id="PF21739">
    <property type="entry name" value="DUF6866_N"/>
    <property type="match status" value="1"/>
</dbReference>
<dbReference type="RefSeq" id="WP_002707729.1">
    <property type="nucleotide sequence ID" value="NZ_JH651384.1"/>
</dbReference>
<proteinExistence type="predicted"/>
<dbReference type="InterPro" id="IPR049200">
    <property type="entry name" value="DUF6866_C"/>
</dbReference>
<dbReference type="Proteomes" id="UP000005317">
    <property type="component" value="Unassembled WGS sequence"/>
</dbReference>
<evidence type="ECO:0000259" key="2">
    <source>
        <dbReference type="Pfam" id="PF21740"/>
    </source>
</evidence>
<evidence type="ECO:0000313" key="3">
    <source>
        <dbReference type="EMBL" id="EIJ33781.1"/>
    </source>
</evidence>
<evidence type="ECO:0000313" key="4">
    <source>
        <dbReference type="Proteomes" id="UP000005317"/>
    </source>
</evidence>
<reference evidence="4" key="1">
    <citation type="journal article" date="2011" name="Stand. Genomic Sci.">
        <title>Genome sequence of the filamentous, gliding Thiothrix nivea neotype strain (JP2(T)).</title>
        <authorList>
            <person name="Lapidus A."/>
            <person name="Nolan M."/>
            <person name="Lucas S."/>
            <person name="Glavina Del Rio T."/>
            <person name="Tice H."/>
            <person name="Cheng J.F."/>
            <person name="Tapia R."/>
            <person name="Han C."/>
            <person name="Goodwin L."/>
            <person name="Pitluck S."/>
            <person name="Liolios K."/>
            <person name="Pagani I."/>
            <person name="Ivanova N."/>
            <person name="Huntemann M."/>
            <person name="Mavromatis K."/>
            <person name="Mikhailova N."/>
            <person name="Pati A."/>
            <person name="Chen A."/>
            <person name="Palaniappan K."/>
            <person name="Land M."/>
            <person name="Brambilla E.M."/>
            <person name="Rohde M."/>
            <person name="Abt B."/>
            <person name="Verbarg S."/>
            <person name="Goker M."/>
            <person name="Bristow J."/>
            <person name="Eisen J.A."/>
            <person name="Markowitz V."/>
            <person name="Hugenholtz P."/>
            <person name="Kyrpides N.C."/>
            <person name="Klenk H.P."/>
            <person name="Woyke T."/>
        </authorList>
    </citation>
    <scope>NUCLEOTIDE SEQUENCE [LARGE SCALE GENOMIC DNA]</scope>
    <source>
        <strain evidence="4">ATCC 35100 / DSM 5205 / JP2</strain>
    </source>
</reference>
<protein>
    <submittedName>
        <fullName evidence="3">Uncharacterized protein</fullName>
    </submittedName>
</protein>
<name>A0A656H9Y9_THINJ</name>
<dbReference type="NCBIfam" id="NF045620">
    <property type="entry name" value="Sfum_1244_fam"/>
    <property type="match status" value="1"/>
</dbReference>